<organism evidence="2 3">
    <name type="scientific">Altericroceibacterium endophyticum</name>
    <dbReference type="NCBI Taxonomy" id="1808508"/>
    <lineage>
        <taxon>Bacteria</taxon>
        <taxon>Pseudomonadati</taxon>
        <taxon>Pseudomonadota</taxon>
        <taxon>Alphaproteobacteria</taxon>
        <taxon>Sphingomonadales</taxon>
        <taxon>Erythrobacteraceae</taxon>
        <taxon>Altericroceibacterium</taxon>
    </lineage>
</organism>
<dbReference type="OrthoDB" id="5464529at2"/>
<gene>
    <name evidence="2" type="ORF">GRI91_10765</name>
</gene>
<dbReference type="InterPro" id="IPR006441">
    <property type="entry name" value="Phage_P2_GpN"/>
</dbReference>
<keyword evidence="3" id="KW-1185">Reference proteome</keyword>
<accession>A0A6I4T6D9</accession>
<sequence length="337" mass="38481">MRPETRERFNAYCDNIAEINQVGSATTKFSVEPSIQQRLINRKQESSEFLSRVNIVPVPELSGEVLGLGISGPVTSNTDTSGGRRREPTNPNTMDGVGYQCRKNNQDTMLRYDWLDLWAKFPDFEQRIQRNIIQRQALDTIMIGLNGTHWSADTDLATYPSLEDVNVGWLQKLRNDKPEHVLDEGERVAGKVTYGPGGDYATLDALVYDAINNLLPSWARRDTSLRAVVSWDLLNDKYFPLINAEREPTEELARDVIMSSKRLGNRQADEVPYMPEGTIMVTRYDNLSIYEQEGKRRRHIKDEPEVDRIADYQSSNDAYAIEDYDFACLIENIEYAA</sequence>
<evidence type="ECO:0000313" key="2">
    <source>
        <dbReference type="EMBL" id="MXO66238.1"/>
    </source>
</evidence>
<feature type="region of interest" description="Disordered" evidence="1">
    <location>
        <begin position="69"/>
        <end position="96"/>
    </location>
</feature>
<dbReference type="Pfam" id="PF05125">
    <property type="entry name" value="Phage_cap_P2"/>
    <property type="match status" value="1"/>
</dbReference>
<dbReference type="AlphaFoldDB" id="A0A6I4T6D9"/>
<evidence type="ECO:0000256" key="1">
    <source>
        <dbReference type="SAM" id="MobiDB-lite"/>
    </source>
</evidence>
<dbReference type="RefSeq" id="WP_160736666.1">
    <property type="nucleotide sequence ID" value="NZ_WTYT01000004.1"/>
</dbReference>
<dbReference type="EMBL" id="WTYT01000004">
    <property type="protein sequence ID" value="MXO66238.1"/>
    <property type="molecule type" value="Genomic_DNA"/>
</dbReference>
<reference evidence="2 3" key="1">
    <citation type="submission" date="2019-12" db="EMBL/GenBank/DDBJ databases">
        <title>Genomic-based taxomic classification of the family Erythrobacteraceae.</title>
        <authorList>
            <person name="Xu L."/>
        </authorList>
    </citation>
    <scope>NUCLEOTIDE SEQUENCE [LARGE SCALE GENOMIC DNA]</scope>
    <source>
        <strain evidence="2 3">LMG 29518</strain>
    </source>
</reference>
<name>A0A6I4T6D9_9SPHN</name>
<dbReference type="NCBIfam" id="TIGR01551">
    <property type="entry name" value="major_capsid_P2"/>
    <property type="match status" value="1"/>
</dbReference>
<evidence type="ECO:0000313" key="3">
    <source>
        <dbReference type="Proteomes" id="UP000438476"/>
    </source>
</evidence>
<protein>
    <submittedName>
        <fullName evidence="2">Phage major capsid protein, P2 family</fullName>
    </submittedName>
</protein>
<proteinExistence type="predicted"/>
<comment type="caution">
    <text evidence="2">The sequence shown here is derived from an EMBL/GenBank/DDBJ whole genome shotgun (WGS) entry which is preliminary data.</text>
</comment>
<dbReference type="Proteomes" id="UP000438476">
    <property type="component" value="Unassembled WGS sequence"/>
</dbReference>